<dbReference type="EMBL" id="BQKM01000003">
    <property type="protein sequence ID" value="GJN52376.1"/>
    <property type="molecule type" value="Genomic_DNA"/>
</dbReference>
<feature type="transmembrane region" description="Helical" evidence="4">
    <location>
        <begin position="81"/>
        <end position="99"/>
    </location>
</feature>
<accession>A0A6J4E3S2</accession>
<organism evidence="6 8">
    <name type="scientific">Pseudomonas tohonis</name>
    <dbReference type="NCBI Taxonomy" id="2725477"/>
    <lineage>
        <taxon>Bacteria</taxon>
        <taxon>Pseudomonadati</taxon>
        <taxon>Pseudomonadota</taxon>
        <taxon>Gammaproteobacteria</taxon>
        <taxon>Pseudomonadales</taxon>
        <taxon>Pseudomonadaceae</taxon>
        <taxon>Pseudomonas</taxon>
    </lineage>
</organism>
<feature type="transmembrane region" description="Helical" evidence="4">
    <location>
        <begin position="105"/>
        <end position="123"/>
    </location>
</feature>
<dbReference type="KEGG" id="ptw:TUM18999_24610"/>
<feature type="transmembrane region" description="Helical" evidence="4">
    <location>
        <begin position="52"/>
        <end position="74"/>
    </location>
</feature>
<gene>
    <name evidence="6" type="ORF">TUM18999_24610</name>
    <name evidence="7" type="ORF">TUM20286_21280</name>
</gene>
<dbReference type="PANTHER" id="PTHR23523">
    <property type="match status" value="1"/>
</dbReference>
<keyword evidence="2 4" id="KW-1133">Transmembrane helix</keyword>
<dbReference type="EMBL" id="AP023189">
    <property type="protein sequence ID" value="BCG24270.1"/>
    <property type="molecule type" value="Genomic_DNA"/>
</dbReference>
<dbReference type="InterPro" id="IPR011701">
    <property type="entry name" value="MFS"/>
</dbReference>
<feature type="transmembrane region" description="Helical" evidence="4">
    <location>
        <begin position="280"/>
        <end position="298"/>
    </location>
</feature>
<dbReference type="InterPro" id="IPR020846">
    <property type="entry name" value="MFS_dom"/>
</dbReference>
<dbReference type="GO" id="GO:0022857">
    <property type="term" value="F:transmembrane transporter activity"/>
    <property type="evidence" value="ECO:0007669"/>
    <property type="project" value="InterPro"/>
</dbReference>
<dbReference type="AlphaFoldDB" id="A0A6J4E3S2"/>
<dbReference type="SUPFAM" id="SSF103473">
    <property type="entry name" value="MFS general substrate transporter"/>
    <property type="match status" value="1"/>
</dbReference>
<evidence type="ECO:0000256" key="2">
    <source>
        <dbReference type="ARBA" id="ARBA00022989"/>
    </source>
</evidence>
<keyword evidence="3 4" id="KW-0472">Membrane</keyword>
<feature type="transmembrane region" description="Helical" evidence="4">
    <location>
        <begin position="214"/>
        <end position="236"/>
    </location>
</feature>
<feature type="transmembrane region" description="Helical" evidence="4">
    <location>
        <begin position="135"/>
        <end position="161"/>
    </location>
</feature>
<reference evidence="6 8" key="1">
    <citation type="submission" date="2020-05" db="EMBL/GenBank/DDBJ databases">
        <title>Characterization of novel class B3 metallo-beta-lactamase from novel Pseudomonas species.</title>
        <authorList>
            <person name="Yamada K."/>
            <person name="Aoki K."/>
            <person name="Ishii Y."/>
        </authorList>
    </citation>
    <scope>NUCLEOTIDE SEQUENCE [LARGE SCALE GENOMIC DNA]</scope>
    <source>
        <strain evidence="6 8">TUM18999</strain>
        <strain evidence="7 9">TUM20286</strain>
    </source>
</reference>
<dbReference type="InterPro" id="IPR052524">
    <property type="entry name" value="MFS_Cyanate_Porter"/>
</dbReference>
<dbReference type="InterPro" id="IPR036259">
    <property type="entry name" value="MFS_trans_sf"/>
</dbReference>
<feature type="transmembrane region" description="Helical" evidence="4">
    <location>
        <begin position="369"/>
        <end position="389"/>
    </location>
</feature>
<protein>
    <submittedName>
        <fullName evidence="6">Cyanate transporter</fullName>
    </submittedName>
</protein>
<dbReference type="RefSeq" id="WP_173179754.1">
    <property type="nucleotide sequence ID" value="NZ_AP023189.1"/>
</dbReference>
<feature type="domain" description="Major facilitator superfamily (MFS) profile" evidence="5">
    <location>
        <begin position="14"/>
        <end position="393"/>
    </location>
</feature>
<dbReference type="Pfam" id="PF07690">
    <property type="entry name" value="MFS_1"/>
    <property type="match status" value="1"/>
</dbReference>
<dbReference type="Gene3D" id="1.20.1250.20">
    <property type="entry name" value="MFS general substrate transporter like domains"/>
    <property type="match status" value="1"/>
</dbReference>
<evidence type="ECO:0000256" key="4">
    <source>
        <dbReference type="SAM" id="Phobius"/>
    </source>
</evidence>
<proteinExistence type="predicted"/>
<keyword evidence="1 4" id="KW-0812">Transmembrane</keyword>
<evidence type="ECO:0000256" key="1">
    <source>
        <dbReference type="ARBA" id="ARBA00022692"/>
    </source>
</evidence>
<evidence type="ECO:0000256" key="3">
    <source>
        <dbReference type="ARBA" id="ARBA00023136"/>
    </source>
</evidence>
<feature type="transmembrane region" description="Helical" evidence="4">
    <location>
        <begin position="167"/>
        <end position="186"/>
    </location>
</feature>
<name>A0A6J4E3S2_9PSED</name>
<keyword evidence="9" id="KW-1185">Reference proteome</keyword>
<dbReference type="PROSITE" id="PS50850">
    <property type="entry name" value="MFS"/>
    <property type="match status" value="1"/>
</dbReference>
<evidence type="ECO:0000313" key="8">
    <source>
        <dbReference type="Proteomes" id="UP000509383"/>
    </source>
</evidence>
<evidence type="ECO:0000259" key="5">
    <source>
        <dbReference type="PROSITE" id="PS50850"/>
    </source>
</evidence>
<evidence type="ECO:0000313" key="6">
    <source>
        <dbReference type="EMBL" id="BCG24270.1"/>
    </source>
</evidence>
<dbReference type="Proteomes" id="UP000509383">
    <property type="component" value="Chromosome"/>
</dbReference>
<dbReference type="Proteomes" id="UP001054892">
    <property type="component" value="Unassembled WGS sequence"/>
</dbReference>
<dbReference type="PANTHER" id="PTHR23523:SF2">
    <property type="entry name" value="2-NITROIMIDAZOLE TRANSPORTER"/>
    <property type="match status" value="1"/>
</dbReference>
<sequence>MSTRTLTASVARPALLIVGILLIAANLRAPVTGVAPLLDLIQPAFGLSNAEAGILTTLPLLAFALISPFSALLAREYGLEPTLFGALILIAGGIVMRSLGPAWCLYLGTWVIGSGIAVGNVLLPSLLKRDFPRSIASLTGAYAVTMGVAAALASMVAVPLAQAAESGWRLALGSVIVLPLLAMVAWSPQLGQHSAPAQGTPGPLHGGRVWHSALAWQITLFMGINSFLYYVLVGWLPSIMASAGYSPAEAGTAHGLLQLASALPGLVLAPLLNRLRDQRLVALAMALLAGVGLLGLLLAPGWSILWAMLFGAGAGAVIILGLTFISLRAGNPQQAAALSGMAQCVGYLLAAFGPPLMGRLHDAAGGWGLALTLCLGLSLAMAVAGWLAGRARQIG</sequence>
<evidence type="ECO:0000313" key="7">
    <source>
        <dbReference type="EMBL" id="GJN52376.1"/>
    </source>
</evidence>
<feature type="transmembrane region" description="Helical" evidence="4">
    <location>
        <begin position="337"/>
        <end position="357"/>
    </location>
</feature>
<feature type="transmembrane region" description="Helical" evidence="4">
    <location>
        <begin position="256"/>
        <end position="273"/>
    </location>
</feature>
<evidence type="ECO:0000313" key="9">
    <source>
        <dbReference type="Proteomes" id="UP001054892"/>
    </source>
</evidence>
<feature type="transmembrane region" description="Helical" evidence="4">
    <location>
        <begin position="304"/>
        <end position="325"/>
    </location>
</feature>